<comment type="caution">
    <text evidence="2">The sequence shown here is derived from an EMBL/GenBank/DDBJ whole genome shotgun (WGS) entry which is preliminary data.</text>
</comment>
<proteinExistence type="predicted"/>
<dbReference type="SMART" id="SM00065">
    <property type="entry name" value="GAF"/>
    <property type="match status" value="1"/>
</dbReference>
<dbReference type="PANTHER" id="PTHR40660:SF1">
    <property type="entry name" value="5'-PHOSPHATE OXIDASE PUTATIVE DOMAIN-CONTAINING PROTEIN-RELATED"/>
    <property type="match status" value="1"/>
</dbReference>
<reference evidence="2 3" key="1">
    <citation type="submission" date="2017-12" db="EMBL/GenBank/DDBJ databases">
        <title>Anaerobic carbon monoxide metabolism by Pleomorphomonas carboxyditropha sp. nov., a new mesophilic hydrogenogenic carboxidotroph.</title>
        <authorList>
            <person name="Esquivel-Elizondo S."/>
            <person name="Krajmalnik-Brown R."/>
        </authorList>
    </citation>
    <scope>NUCLEOTIDE SEQUENCE [LARGE SCALE GENOMIC DNA]</scope>
    <source>
        <strain evidence="2 3">R5-392</strain>
    </source>
</reference>
<dbReference type="InterPro" id="IPR003018">
    <property type="entry name" value="GAF"/>
</dbReference>
<dbReference type="InterPro" id="IPR029016">
    <property type="entry name" value="GAF-like_dom_sf"/>
</dbReference>
<dbReference type="AlphaFoldDB" id="A0A1I4V9V7"/>
<dbReference type="OrthoDB" id="329702at2"/>
<dbReference type="SUPFAM" id="SSF50475">
    <property type="entry name" value="FMN-binding split barrel"/>
    <property type="match status" value="1"/>
</dbReference>
<organism evidence="2 3">
    <name type="scientific">Pleomorphomonas diazotrophica</name>
    <dbReference type="NCBI Taxonomy" id="1166257"/>
    <lineage>
        <taxon>Bacteria</taxon>
        <taxon>Pseudomonadati</taxon>
        <taxon>Pseudomonadota</taxon>
        <taxon>Alphaproteobacteria</taxon>
        <taxon>Hyphomicrobiales</taxon>
        <taxon>Pleomorphomonadaceae</taxon>
        <taxon>Pleomorphomonas</taxon>
    </lineage>
</organism>
<evidence type="ECO:0000313" key="3">
    <source>
        <dbReference type="Proteomes" id="UP000233491"/>
    </source>
</evidence>
<evidence type="ECO:0000313" key="2">
    <source>
        <dbReference type="EMBL" id="PKR87327.1"/>
    </source>
</evidence>
<keyword evidence="3" id="KW-1185">Reference proteome</keyword>
<dbReference type="Pfam" id="PF13185">
    <property type="entry name" value="GAF_2"/>
    <property type="match status" value="1"/>
</dbReference>
<feature type="domain" description="GAF" evidence="1">
    <location>
        <begin position="165"/>
        <end position="323"/>
    </location>
</feature>
<gene>
    <name evidence="2" type="ORF">CXZ10_19960</name>
</gene>
<dbReference type="Gene3D" id="2.30.110.10">
    <property type="entry name" value="Electron Transport, Fmn-binding Protein, Chain A"/>
    <property type="match status" value="1"/>
</dbReference>
<protein>
    <submittedName>
        <fullName evidence="2">Transcriptional regulator</fullName>
    </submittedName>
</protein>
<dbReference type="PANTHER" id="PTHR40660">
    <property type="entry name" value="5'-PHOSPHATE OXIDASE PUTATIVE DOMAIN-CONTAINING PROTEIN-RELATED"/>
    <property type="match status" value="1"/>
</dbReference>
<dbReference type="EMBL" id="PJNW01000019">
    <property type="protein sequence ID" value="PKR87327.1"/>
    <property type="molecule type" value="Genomic_DNA"/>
</dbReference>
<dbReference type="RefSeq" id="WP_101291138.1">
    <property type="nucleotide sequence ID" value="NZ_FOUQ01000010.1"/>
</dbReference>
<dbReference type="Proteomes" id="UP000233491">
    <property type="component" value="Unassembled WGS sequence"/>
</dbReference>
<evidence type="ECO:0000259" key="1">
    <source>
        <dbReference type="SMART" id="SM00065"/>
    </source>
</evidence>
<dbReference type="SUPFAM" id="SSF55781">
    <property type="entry name" value="GAF domain-like"/>
    <property type="match status" value="1"/>
</dbReference>
<accession>A0A1I4V9V7</accession>
<dbReference type="InterPro" id="IPR012349">
    <property type="entry name" value="Split_barrel_FMN-bd"/>
</dbReference>
<name>A0A1I4V9V7_9HYPH</name>
<dbReference type="Gene3D" id="3.30.450.40">
    <property type="match status" value="1"/>
</dbReference>
<sequence>MRDVPLEAIRDSFEGIMPSVIATTDAAGMPNLSYLSHVHYVDSDHVALSNQFFSKTAANVELRGRATVAVLDGRIGVQHTLDLVFESSSRSGPIFDRVSAQLDVMASLQGKSHMLKLRAVDIYRVEACRRVDPVIAIDKPQRAGVERDLLAEAAAATAELTAITDAETLLDRSLEILEERCGFRHSMILIADEEGRKLQTVASRGYPHFGFGAEIAFGDGIVGVAAERRLTLRIPDMRRSQRYVSAVAIASGLARDDIPLPAIAEPQCQIAVPLISGGRLSGVIFAESEESFAFSYAHEAALEIIARQIAASLLIFELTDAAGDGAARHTAAGGGTDADRTFGFRFFPRDGGVFIDNDYVIRGVPGRLLYHFVRSYAETGRREFSNREIRRDRAFNLPDFKDNLETRLILLRRRLEERGGPIRLERPDRGQIRLLIEGVPEIRVVEG</sequence>